<dbReference type="NCBIfam" id="NF006718">
    <property type="entry name" value="PRK09256.1"/>
    <property type="match status" value="1"/>
</dbReference>
<feature type="compositionally biased region" description="Basic and acidic residues" evidence="1">
    <location>
        <begin position="107"/>
        <end position="131"/>
    </location>
</feature>
<feature type="region of interest" description="Disordered" evidence="1">
    <location>
        <begin position="1"/>
        <end position="22"/>
    </location>
</feature>
<keyword evidence="4" id="KW-1185">Reference proteome</keyword>
<evidence type="ECO:0000259" key="2">
    <source>
        <dbReference type="Pfam" id="PF00472"/>
    </source>
</evidence>
<dbReference type="PANTHER" id="PTHR47814">
    <property type="entry name" value="PEPTIDYL-TRNA HYDROLASE ARFB"/>
    <property type="match status" value="1"/>
</dbReference>
<dbReference type="Proteomes" id="UP000031473">
    <property type="component" value="Unassembled WGS sequence"/>
</dbReference>
<evidence type="ECO:0000313" key="3">
    <source>
        <dbReference type="EMBL" id="KIA85463.1"/>
    </source>
</evidence>
<dbReference type="GO" id="GO:0072344">
    <property type="term" value="P:rescue of stalled ribosome"/>
    <property type="evidence" value="ECO:0007669"/>
    <property type="project" value="TreeGrafter"/>
</dbReference>
<dbReference type="GO" id="GO:0004045">
    <property type="term" value="F:peptidyl-tRNA hydrolase activity"/>
    <property type="evidence" value="ECO:0007669"/>
    <property type="project" value="TreeGrafter"/>
</dbReference>
<proteinExistence type="predicted"/>
<evidence type="ECO:0000313" key="4">
    <source>
        <dbReference type="Proteomes" id="UP000031473"/>
    </source>
</evidence>
<dbReference type="Gene3D" id="3.30.160.20">
    <property type="match status" value="1"/>
</dbReference>
<dbReference type="GO" id="GO:0003747">
    <property type="term" value="F:translation release factor activity"/>
    <property type="evidence" value="ECO:0007669"/>
    <property type="project" value="InterPro"/>
</dbReference>
<dbReference type="STRING" id="266749.SAMN05421876_12116"/>
<protein>
    <submittedName>
        <fullName evidence="3">Peptide chain release factor 1</fullName>
    </submittedName>
</protein>
<comment type="caution">
    <text evidence="3">The sequence shown here is derived from an EMBL/GenBank/DDBJ whole genome shotgun (WGS) entry which is preliminary data.</text>
</comment>
<gene>
    <name evidence="3" type="ORF">OA86_14700</name>
</gene>
<evidence type="ECO:0000256" key="1">
    <source>
        <dbReference type="SAM" id="MobiDB-lite"/>
    </source>
</evidence>
<dbReference type="SUPFAM" id="SSF110916">
    <property type="entry name" value="Peptidyl-tRNA hydrolase domain-like"/>
    <property type="match status" value="1"/>
</dbReference>
<organism evidence="3 4">
    <name type="scientific">Kaistella jeonii</name>
    <dbReference type="NCBI Taxonomy" id="266749"/>
    <lineage>
        <taxon>Bacteria</taxon>
        <taxon>Pseudomonadati</taxon>
        <taxon>Bacteroidota</taxon>
        <taxon>Flavobacteriia</taxon>
        <taxon>Flavobacteriales</taxon>
        <taxon>Weeksellaceae</taxon>
        <taxon>Chryseobacterium group</taxon>
        <taxon>Kaistella</taxon>
    </lineage>
</organism>
<dbReference type="GO" id="GO:0043022">
    <property type="term" value="F:ribosome binding"/>
    <property type="evidence" value="ECO:0007669"/>
    <property type="project" value="TreeGrafter"/>
</dbReference>
<feature type="domain" description="Prokaryotic-type class I peptide chain release factors" evidence="2">
    <location>
        <begin position="6"/>
        <end position="123"/>
    </location>
</feature>
<name>A0A0C1F0G6_9FLAO</name>
<dbReference type="Pfam" id="PF00472">
    <property type="entry name" value="RF-1"/>
    <property type="match status" value="1"/>
</dbReference>
<feature type="compositionally biased region" description="Polar residues" evidence="1">
    <location>
        <begin position="10"/>
        <end position="22"/>
    </location>
</feature>
<dbReference type="AlphaFoldDB" id="A0A0C1F0G6"/>
<dbReference type="RefSeq" id="WP_039354973.1">
    <property type="nucleotide sequence ID" value="NZ_FOLA01000021.1"/>
</dbReference>
<dbReference type="OrthoDB" id="9815709at2"/>
<dbReference type="EMBL" id="JSYL01000019">
    <property type="protein sequence ID" value="KIA85463.1"/>
    <property type="molecule type" value="Genomic_DNA"/>
</dbReference>
<dbReference type="PANTHER" id="PTHR47814:SF1">
    <property type="entry name" value="PEPTIDYL-TRNA HYDROLASE ARFB"/>
    <property type="match status" value="1"/>
</dbReference>
<accession>A0A0C1F0G6</accession>
<sequence>MKDFTKELTYKTSRSSGAGGQNVNKVETSVTVMWNVAESECFSIEGKEMIAAKLKNRINLEGILQLTVSESRTQLQNKKIATDKILEIVEKSLFIPKARKATKPSRSKIEKRIKAKKELSQKKENRKFRGE</sequence>
<feature type="region of interest" description="Disordered" evidence="1">
    <location>
        <begin position="99"/>
        <end position="131"/>
    </location>
</feature>
<dbReference type="InterPro" id="IPR000352">
    <property type="entry name" value="Pep_chain_release_fac_I"/>
</dbReference>
<reference evidence="3 4" key="1">
    <citation type="submission" date="2014-10" db="EMBL/GenBank/DDBJ databases">
        <title>Kaistella jeonii genome.</title>
        <authorList>
            <person name="Clayton J.T."/>
            <person name="Newman J.D."/>
        </authorList>
    </citation>
    <scope>NUCLEOTIDE SEQUENCE [LARGE SCALE GENOMIC DNA]</scope>
    <source>
        <strain evidence="3 4">DSM 17048</strain>
    </source>
</reference>